<dbReference type="BioCyc" id="AMAC1300253:G12YX-3240-MONOMER"/>
<keyword evidence="1" id="KW-0479">Metal-binding</keyword>
<dbReference type="PRINTS" id="PR00807">
    <property type="entry name" value="AMBALLERGEN"/>
</dbReference>
<gene>
    <name evidence="5" type="ORF">I633_20245</name>
</gene>
<dbReference type="EMBL" id="CP004846">
    <property type="protein sequence ID" value="AGP79593.1"/>
    <property type="molecule type" value="Genomic_DNA"/>
</dbReference>
<dbReference type="GO" id="GO:0045490">
    <property type="term" value="P:pectin catabolic process"/>
    <property type="evidence" value="ECO:0007669"/>
    <property type="project" value="UniProtKB-UniPathway"/>
</dbReference>
<reference evidence="5 6" key="1">
    <citation type="journal article" date="2013" name="Genome Biol. Evol.">
        <title>Genomic Diversity of "Deep Ecotype" Alteromonas macleodii Isolates: Evidence for Pan-Mediterranean Clonal Frames.</title>
        <authorList>
            <person name="Lopez-Perez M."/>
            <person name="Gonzaga A."/>
            <person name="Rodriguez-Valera F."/>
        </authorList>
    </citation>
    <scope>NUCLEOTIDE SEQUENCE [LARGE SCALE GENOMIC DNA]</scope>
    <source>
        <strain evidence="6">'English Channel 615'</strain>
    </source>
</reference>
<protein>
    <submittedName>
        <fullName evidence="5">Uncharacterized protein</fullName>
    </submittedName>
</protein>
<dbReference type="AlphaFoldDB" id="S5AS27"/>
<dbReference type="InterPro" id="IPR011050">
    <property type="entry name" value="Pectin_lyase_fold/virulence"/>
</dbReference>
<evidence type="ECO:0000313" key="6">
    <source>
        <dbReference type="Proteomes" id="UP000014909"/>
    </source>
</evidence>
<evidence type="ECO:0000313" key="5">
    <source>
        <dbReference type="EMBL" id="AGP79593.1"/>
    </source>
</evidence>
<dbReference type="InterPro" id="IPR052063">
    <property type="entry name" value="Polysaccharide_Lyase_1"/>
</dbReference>
<feature type="signal peptide" evidence="4">
    <location>
        <begin position="1"/>
        <end position="23"/>
    </location>
</feature>
<keyword evidence="3" id="KW-0325">Glycoprotein</keyword>
<evidence type="ECO:0000256" key="2">
    <source>
        <dbReference type="ARBA" id="ARBA00022729"/>
    </source>
</evidence>
<evidence type="ECO:0000256" key="1">
    <source>
        <dbReference type="ARBA" id="ARBA00022723"/>
    </source>
</evidence>
<sequence>MKHIPIQLIVAFVAFLALSNCHAQSLAFEGALGFGKYTQGGNQGKVLVVSSLSDNAKSPKEGTLRWAIAQDYPRLIVFNVSGVIALEKDLEIKHGNVTIAGQTSPHGIVISGASTSVEANQVIIRHMRFRPGKDSEEGDAVTVRNTTDVIIDHCSLSWSKDEVGSFYNNQRFTLQYSILSESLNNAGHHKGSHGYGGIWGGSNASFLRNILANHTSRNPRINGWRLNPPYPQQQEFVDIKNNVIANWQKNSAYGGENGTANLVGNIYAPGPATKKLWFFQLWDDKESLTRLYVAENVMKGYSDMSEDNSKGIDVKSAKTGSKKEKDVITRSLSTSPFHQNEIDKLGDAQLTARQTWTSLIENQDVGANLTRTGKDLDPVDSRILKQIQSNQYTSKNGIIDSELDVVDWSIYSSYFTAKPAPSLTFHEENSWRDSQESRHCDH</sequence>
<dbReference type="UniPathway" id="UPA00545">
    <property type="reaction ID" value="UER00824"/>
</dbReference>
<keyword evidence="2 4" id="KW-0732">Signal</keyword>
<dbReference type="KEGG" id="amh:I633_20245"/>
<dbReference type="SUPFAM" id="SSF51126">
    <property type="entry name" value="Pectin lyase-like"/>
    <property type="match status" value="1"/>
</dbReference>
<dbReference type="HOGENOM" id="CLU_016764_2_0_6"/>
<dbReference type="GO" id="GO:0046872">
    <property type="term" value="F:metal ion binding"/>
    <property type="evidence" value="ECO:0007669"/>
    <property type="project" value="UniProtKB-KW"/>
</dbReference>
<dbReference type="Proteomes" id="UP000014909">
    <property type="component" value="Chromosome"/>
</dbReference>
<dbReference type="InterPro" id="IPR012334">
    <property type="entry name" value="Pectin_lyas_fold"/>
</dbReference>
<name>S5AS27_9ALTE</name>
<feature type="chain" id="PRO_5004527425" evidence="4">
    <location>
        <begin position="24"/>
        <end position="442"/>
    </location>
</feature>
<proteinExistence type="predicted"/>
<dbReference type="PATRIC" id="fig|1300253.3.peg.4243"/>
<dbReference type="InterPro" id="IPR018082">
    <property type="entry name" value="AmbAllergen"/>
</dbReference>
<accession>S5AS27</accession>
<organism evidence="5 6">
    <name type="scientific">Alteromonas mediterranea 615</name>
    <dbReference type="NCBI Taxonomy" id="1300253"/>
    <lineage>
        <taxon>Bacteria</taxon>
        <taxon>Pseudomonadati</taxon>
        <taxon>Pseudomonadota</taxon>
        <taxon>Gammaproteobacteria</taxon>
        <taxon>Alteromonadales</taxon>
        <taxon>Alteromonadaceae</taxon>
        <taxon>Alteromonas/Salinimonas group</taxon>
        <taxon>Alteromonas</taxon>
    </lineage>
</organism>
<dbReference type="PANTHER" id="PTHR42970">
    <property type="entry name" value="PECTATE LYASE C-RELATED"/>
    <property type="match status" value="1"/>
</dbReference>
<dbReference type="PANTHER" id="PTHR42970:SF1">
    <property type="entry name" value="PECTATE LYASE C-RELATED"/>
    <property type="match status" value="1"/>
</dbReference>
<evidence type="ECO:0000256" key="3">
    <source>
        <dbReference type="ARBA" id="ARBA00023180"/>
    </source>
</evidence>
<dbReference type="Gene3D" id="2.160.20.10">
    <property type="entry name" value="Single-stranded right-handed beta-helix, Pectin lyase-like"/>
    <property type="match status" value="1"/>
</dbReference>
<evidence type="ECO:0000256" key="4">
    <source>
        <dbReference type="SAM" id="SignalP"/>
    </source>
</evidence>